<dbReference type="OrthoDB" id="10686937at2759"/>
<feature type="compositionally biased region" description="Polar residues" evidence="1">
    <location>
        <begin position="236"/>
        <end position="246"/>
    </location>
</feature>
<feature type="compositionally biased region" description="Basic and acidic residues" evidence="1">
    <location>
        <begin position="613"/>
        <end position="652"/>
    </location>
</feature>
<feature type="compositionally biased region" description="Basic and acidic residues" evidence="1">
    <location>
        <begin position="215"/>
        <end position="229"/>
    </location>
</feature>
<feature type="compositionally biased region" description="Acidic residues" evidence="1">
    <location>
        <begin position="255"/>
        <end position="286"/>
    </location>
</feature>
<feature type="compositionally biased region" description="Acidic residues" evidence="1">
    <location>
        <begin position="673"/>
        <end position="686"/>
    </location>
</feature>
<name>A0A1D1UE20_RAMVA</name>
<accession>A0A1D1UE20</accession>
<evidence type="ECO:0000313" key="3">
    <source>
        <dbReference type="Proteomes" id="UP000186922"/>
    </source>
</evidence>
<feature type="compositionally biased region" description="Acidic residues" evidence="1">
    <location>
        <begin position="555"/>
        <end position="573"/>
    </location>
</feature>
<feature type="compositionally biased region" description="Basic and acidic residues" evidence="1">
    <location>
        <begin position="541"/>
        <end position="554"/>
    </location>
</feature>
<evidence type="ECO:0000256" key="1">
    <source>
        <dbReference type="SAM" id="MobiDB-lite"/>
    </source>
</evidence>
<feature type="region of interest" description="Disordered" evidence="1">
    <location>
        <begin position="1"/>
        <end position="290"/>
    </location>
</feature>
<feature type="compositionally biased region" description="Polar residues" evidence="1">
    <location>
        <begin position="202"/>
        <end position="211"/>
    </location>
</feature>
<feature type="compositionally biased region" description="Polar residues" evidence="1">
    <location>
        <begin position="123"/>
        <end position="136"/>
    </location>
</feature>
<feature type="compositionally biased region" description="Low complexity" evidence="1">
    <location>
        <begin position="16"/>
        <end position="39"/>
    </location>
</feature>
<proteinExistence type="predicted"/>
<organism evidence="2 3">
    <name type="scientific">Ramazzottius varieornatus</name>
    <name type="common">Water bear</name>
    <name type="synonym">Tardigrade</name>
    <dbReference type="NCBI Taxonomy" id="947166"/>
    <lineage>
        <taxon>Eukaryota</taxon>
        <taxon>Metazoa</taxon>
        <taxon>Ecdysozoa</taxon>
        <taxon>Tardigrada</taxon>
        <taxon>Eutardigrada</taxon>
        <taxon>Parachela</taxon>
        <taxon>Hypsibioidea</taxon>
        <taxon>Ramazzottiidae</taxon>
        <taxon>Ramazzottius</taxon>
    </lineage>
</organism>
<sequence length="700" mass="76300">MKTPVAPKDGGGVRSSGGQSAHSPSAPSSAAVSTSSSSAAKRKVSPSDKVTSQKCVLSEQDVITLDSDGEECETPKKTCKKIPRNDDDDDDIMELPAPPKSDNKPSTLKNCIPTAVEKEKSPVSAQPDVSQVSLRTEGQDVEMTEAVNGPQPDVLLPSKASEPMDLATVTSGVEKASISNTTTNVPEARGDGLSTDEKEETPQTPVVQTPAKSGPSDEAKPKVAKHSDKQPGPSGSRPNSGQQQAGNAKEVAGDGNDENGYEEDEDDGDAQDDDDETEEEPVDEDGIPLANIAKLTPDELRYLQKLKVMLKEYQQRLRNLDEYVLPSNISDEEYKFFLKKLNEARNLVADCAEAICKICKVKDEDYDKEILTFKFSGSGNGMLDKFVTIWVLRMIRPEFGGSLDVEVAKNLEDSPIGDFTDLKLQSVRRLIKVLARSRLNGSTIPHRVHGRPIRADDVFQMLMEDIKYFRALVYNRLVVPKYTLGNTDMQSLHNPRLPKDPELLKKLKRNTRTNLHAATLEVVEKFEERLIRQGVQVARRGPNDRGPDPSHSDDEHDSDDYTDAERDDEEGGDVEMKDETQPSVTVQAAAVSAGEKLPQPIVSGASARPDSAGVKRKDPDTPKEPEGPVAKKKDGSPTEERVAGGELHEAKIDGGCMANVLPVDVSELKRDETDDDDEDGIDDAEGLEALLSEIKDFPTN</sequence>
<keyword evidence="3" id="KW-1185">Reference proteome</keyword>
<dbReference type="AlphaFoldDB" id="A0A1D1UE20"/>
<feature type="region of interest" description="Disordered" evidence="1">
    <location>
        <begin position="667"/>
        <end position="700"/>
    </location>
</feature>
<protein>
    <submittedName>
        <fullName evidence="2">Uncharacterized protein</fullName>
    </submittedName>
</protein>
<comment type="caution">
    <text evidence="2">The sequence shown here is derived from an EMBL/GenBank/DDBJ whole genome shotgun (WGS) entry which is preliminary data.</text>
</comment>
<feature type="region of interest" description="Disordered" evidence="1">
    <location>
        <begin position="534"/>
        <end position="655"/>
    </location>
</feature>
<gene>
    <name evidence="2" type="primary">RvY_00805-1</name>
    <name evidence="2" type="synonym">RvY_00805.1</name>
    <name evidence="2" type="ORF">RvY_00805</name>
</gene>
<dbReference type="EMBL" id="BDGG01000001">
    <property type="protein sequence ID" value="GAU88034.1"/>
    <property type="molecule type" value="Genomic_DNA"/>
</dbReference>
<evidence type="ECO:0000313" key="2">
    <source>
        <dbReference type="EMBL" id="GAU88034.1"/>
    </source>
</evidence>
<dbReference type="Proteomes" id="UP000186922">
    <property type="component" value="Unassembled WGS sequence"/>
</dbReference>
<reference evidence="2 3" key="1">
    <citation type="journal article" date="2016" name="Nat. Commun.">
        <title>Extremotolerant tardigrade genome and improved radiotolerance of human cultured cells by tardigrade-unique protein.</title>
        <authorList>
            <person name="Hashimoto T."/>
            <person name="Horikawa D.D."/>
            <person name="Saito Y."/>
            <person name="Kuwahara H."/>
            <person name="Kozuka-Hata H."/>
            <person name="Shin-I T."/>
            <person name="Minakuchi Y."/>
            <person name="Ohishi K."/>
            <person name="Motoyama A."/>
            <person name="Aizu T."/>
            <person name="Enomoto A."/>
            <person name="Kondo K."/>
            <person name="Tanaka S."/>
            <person name="Hara Y."/>
            <person name="Koshikawa S."/>
            <person name="Sagara H."/>
            <person name="Miura T."/>
            <person name="Yokobori S."/>
            <person name="Miyagawa K."/>
            <person name="Suzuki Y."/>
            <person name="Kubo T."/>
            <person name="Oyama M."/>
            <person name="Kohara Y."/>
            <person name="Fujiyama A."/>
            <person name="Arakawa K."/>
            <person name="Katayama T."/>
            <person name="Toyoda A."/>
            <person name="Kunieda T."/>
        </authorList>
    </citation>
    <scope>NUCLEOTIDE SEQUENCE [LARGE SCALE GENOMIC DNA]</scope>
    <source>
        <strain evidence="2 3">YOKOZUNA-1</strain>
    </source>
</reference>